<organism evidence="3 4">
    <name type="scientific">Plutella xylostella</name>
    <name type="common">Diamondback moth</name>
    <name type="synonym">Plutella maculipennis</name>
    <dbReference type="NCBI Taxonomy" id="51655"/>
    <lineage>
        <taxon>Eukaryota</taxon>
        <taxon>Metazoa</taxon>
        <taxon>Ecdysozoa</taxon>
        <taxon>Arthropoda</taxon>
        <taxon>Hexapoda</taxon>
        <taxon>Insecta</taxon>
        <taxon>Pterygota</taxon>
        <taxon>Neoptera</taxon>
        <taxon>Endopterygota</taxon>
        <taxon>Lepidoptera</taxon>
        <taxon>Glossata</taxon>
        <taxon>Ditrysia</taxon>
        <taxon>Yponomeutoidea</taxon>
        <taxon>Plutellidae</taxon>
        <taxon>Plutella</taxon>
    </lineage>
</organism>
<evidence type="ECO:0000313" key="4">
    <source>
        <dbReference type="Proteomes" id="UP000653454"/>
    </source>
</evidence>
<evidence type="ECO:0000313" key="3">
    <source>
        <dbReference type="EMBL" id="CAG9138546.1"/>
    </source>
</evidence>
<dbReference type="Pfam" id="PF07898">
    <property type="entry name" value="DUF1676"/>
    <property type="match status" value="1"/>
</dbReference>
<keyword evidence="2" id="KW-0732">Signal</keyword>
<sequence length="143" mass="15189">MYRIVVLVLSVTTSVLGSHGFLDGDLELADGVKLVSVPVSNSLEEAAGRSFGENTILYRMSKFLQGHELHVKLPNLVEKDKLSQIFLDSLKTVDETYKENSVTGRGKGHGGGGAALIGLMFAKTLGAIGIGGLGLLTMKVMLE</sequence>
<keyword evidence="1" id="KW-0472">Membrane</keyword>
<reference evidence="3" key="1">
    <citation type="submission" date="2020-11" db="EMBL/GenBank/DDBJ databases">
        <authorList>
            <person name="Whiteford S."/>
        </authorList>
    </citation>
    <scope>NUCLEOTIDE SEQUENCE</scope>
</reference>
<feature type="transmembrane region" description="Helical" evidence="1">
    <location>
        <begin position="114"/>
        <end position="136"/>
    </location>
</feature>
<feature type="chain" id="PRO_5035864416" evidence="2">
    <location>
        <begin position="18"/>
        <end position="143"/>
    </location>
</feature>
<keyword evidence="4" id="KW-1185">Reference proteome</keyword>
<gene>
    <name evidence="3" type="ORF">PLXY2_LOCUS16820</name>
</gene>
<proteinExistence type="predicted"/>
<dbReference type="GO" id="GO:0016020">
    <property type="term" value="C:membrane"/>
    <property type="evidence" value="ECO:0007669"/>
    <property type="project" value="TreeGrafter"/>
</dbReference>
<dbReference type="PANTHER" id="PTHR21879">
    <property type="entry name" value="FI03362P-RELATED-RELATED"/>
    <property type="match status" value="1"/>
</dbReference>
<feature type="signal peptide" evidence="2">
    <location>
        <begin position="1"/>
        <end position="17"/>
    </location>
</feature>
<dbReference type="PANTHER" id="PTHR21879:SF23">
    <property type="entry name" value="IP06949P"/>
    <property type="match status" value="1"/>
</dbReference>
<name>A0A8S4GD79_PLUXY</name>
<keyword evidence="1" id="KW-1133">Transmembrane helix</keyword>
<evidence type="ECO:0000256" key="2">
    <source>
        <dbReference type="SAM" id="SignalP"/>
    </source>
</evidence>
<dbReference type="EMBL" id="CAJHNJ030000692">
    <property type="protein sequence ID" value="CAG9138546.1"/>
    <property type="molecule type" value="Genomic_DNA"/>
</dbReference>
<keyword evidence="1" id="KW-0812">Transmembrane</keyword>
<accession>A0A8S4GD79</accession>
<evidence type="ECO:0000256" key="1">
    <source>
        <dbReference type="SAM" id="Phobius"/>
    </source>
</evidence>
<protein>
    <submittedName>
        <fullName evidence="3">(diamondback moth) hypothetical protein</fullName>
    </submittedName>
</protein>
<dbReference type="AlphaFoldDB" id="A0A8S4GD79"/>
<dbReference type="Proteomes" id="UP000653454">
    <property type="component" value="Unassembled WGS sequence"/>
</dbReference>
<dbReference type="InterPro" id="IPR012464">
    <property type="entry name" value="DUF1676"/>
</dbReference>
<comment type="caution">
    <text evidence="3">The sequence shown here is derived from an EMBL/GenBank/DDBJ whole genome shotgun (WGS) entry which is preliminary data.</text>
</comment>